<protein>
    <recommendedName>
        <fullName evidence="2">protein-glutamate methylesterase</fullName>
        <ecNumber evidence="2">3.1.1.61</ecNumber>
    </recommendedName>
</protein>
<evidence type="ECO:0000256" key="4">
    <source>
        <dbReference type="PROSITE-ProRule" id="PRU00050"/>
    </source>
</evidence>
<keyword evidence="4" id="KW-0145">Chemotaxis</keyword>
<keyword evidence="7" id="KW-1185">Reference proteome</keyword>
<feature type="active site" evidence="4">
    <location>
        <position position="136"/>
    </location>
</feature>
<dbReference type="PANTHER" id="PTHR42872:SF6">
    <property type="entry name" value="PROTEIN-GLUTAMATE METHYLESTERASE_PROTEIN-GLUTAMINE GLUTAMINASE"/>
    <property type="match status" value="1"/>
</dbReference>
<keyword evidence="1 4" id="KW-0378">Hydrolase</keyword>
<sequence length="193" mass="20402">MINRIGPVKAIVMGASWGGLNAYTRILSALPADFPAAILLVQHQHASAENRLPWLLARYCQLPVIAPEDKEEIQPGCVYVAPPGYHMLVEEDGTLAFSAGRAVLFSRPSVDELFLSAGAVYGKQLVGVILTGANEDGAKGIDYIHRRGGFTIAQSPVSAEAPAMPEAAIKTGAVSRVLDLEAIGPFLAEQVPG</sequence>
<evidence type="ECO:0000313" key="6">
    <source>
        <dbReference type="EMBL" id="KGD62961.1"/>
    </source>
</evidence>
<comment type="catalytic activity">
    <reaction evidence="3">
        <text>[protein]-L-glutamate 5-O-methyl ester + H2O = L-glutamyl-[protein] + methanol + H(+)</text>
        <dbReference type="Rhea" id="RHEA:23236"/>
        <dbReference type="Rhea" id="RHEA-COMP:10208"/>
        <dbReference type="Rhea" id="RHEA-COMP:10311"/>
        <dbReference type="ChEBI" id="CHEBI:15377"/>
        <dbReference type="ChEBI" id="CHEBI:15378"/>
        <dbReference type="ChEBI" id="CHEBI:17790"/>
        <dbReference type="ChEBI" id="CHEBI:29973"/>
        <dbReference type="ChEBI" id="CHEBI:82795"/>
        <dbReference type="EC" id="3.1.1.61"/>
    </reaction>
</comment>
<feature type="active site" evidence="4">
    <location>
        <position position="43"/>
    </location>
</feature>
<dbReference type="EMBL" id="ARXU01000001">
    <property type="protein sequence ID" value="KGD62961.1"/>
    <property type="molecule type" value="Genomic_DNA"/>
</dbReference>
<feature type="active site" evidence="4">
    <location>
        <position position="16"/>
    </location>
</feature>
<dbReference type="RefSeq" id="WP_232221957.1">
    <property type="nucleotide sequence ID" value="NZ_ARXU01000001.1"/>
</dbReference>
<reference evidence="6 7" key="1">
    <citation type="submission" date="2012-09" db="EMBL/GenBank/DDBJ databases">
        <title>Genome Sequence of alkane-degrading Bacterium Alcanivorax jadensis T9.</title>
        <authorList>
            <person name="Lai Q."/>
            <person name="Shao Z."/>
        </authorList>
    </citation>
    <scope>NUCLEOTIDE SEQUENCE [LARGE SCALE GENOMIC DNA]</scope>
    <source>
        <strain evidence="6 7">T9</strain>
    </source>
</reference>
<evidence type="ECO:0000256" key="1">
    <source>
        <dbReference type="ARBA" id="ARBA00022801"/>
    </source>
</evidence>
<dbReference type="Pfam" id="PF01339">
    <property type="entry name" value="CheB_methylest"/>
    <property type="match status" value="1"/>
</dbReference>
<evidence type="ECO:0000259" key="5">
    <source>
        <dbReference type="PROSITE" id="PS50122"/>
    </source>
</evidence>
<dbReference type="EC" id="3.1.1.61" evidence="2"/>
<dbReference type="InterPro" id="IPR035909">
    <property type="entry name" value="CheB_C"/>
</dbReference>
<comment type="caution">
    <text evidence="6">The sequence shown here is derived from an EMBL/GenBank/DDBJ whole genome shotgun (WGS) entry which is preliminary data.</text>
</comment>
<evidence type="ECO:0000256" key="3">
    <source>
        <dbReference type="ARBA" id="ARBA00048267"/>
    </source>
</evidence>
<dbReference type="Proteomes" id="UP000029443">
    <property type="component" value="Unassembled WGS sequence"/>
</dbReference>
<organism evidence="6 7">
    <name type="scientific">Alcanivorax jadensis T9</name>
    <dbReference type="NCBI Taxonomy" id="1177181"/>
    <lineage>
        <taxon>Bacteria</taxon>
        <taxon>Pseudomonadati</taxon>
        <taxon>Pseudomonadota</taxon>
        <taxon>Gammaproteobacteria</taxon>
        <taxon>Oceanospirillales</taxon>
        <taxon>Alcanivoracaceae</taxon>
        <taxon>Alcanivorax</taxon>
    </lineage>
</organism>
<evidence type="ECO:0000313" key="7">
    <source>
        <dbReference type="Proteomes" id="UP000029443"/>
    </source>
</evidence>
<evidence type="ECO:0000256" key="2">
    <source>
        <dbReference type="ARBA" id="ARBA00039140"/>
    </source>
</evidence>
<accession>A0ABR4WH78</accession>
<dbReference type="Gene3D" id="3.40.50.180">
    <property type="entry name" value="Methylesterase CheB, C-terminal domain"/>
    <property type="match status" value="1"/>
</dbReference>
<feature type="domain" description="CheB-type methylesterase" evidence="5">
    <location>
        <begin position="5"/>
        <end position="193"/>
    </location>
</feature>
<dbReference type="SUPFAM" id="SSF52738">
    <property type="entry name" value="Methylesterase CheB, C-terminal domain"/>
    <property type="match status" value="1"/>
</dbReference>
<gene>
    <name evidence="6" type="ORF">T9A_00281</name>
</gene>
<name>A0ABR4WH78_9GAMM</name>
<dbReference type="CDD" id="cd16433">
    <property type="entry name" value="CheB"/>
    <property type="match status" value="1"/>
</dbReference>
<dbReference type="InterPro" id="IPR000673">
    <property type="entry name" value="Sig_transdc_resp-reg_Me-estase"/>
</dbReference>
<dbReference type="PROSITE" id="PS50122">
    <property type="entry name" value="CHEB"/>
    <property type="match status" value="1"/>
</dbReference>
<dbReference type="PANTHER" id="PTHR42872">
    <property type="entry name" value="PROTEIN-GLUTAMATE METHYLESTERASE/PROTEIN-GLUTAMINE GLUTAMINASE"/>
    <property type="match status" value="1"/>
</dbReference>
<proteinExistence type="predicted"/>